<dbReference type="Proteomes" id="UP000664771">
    <property type="component" value="Unassembled WGS sequence"/>
</dbReference>
<evidence type="ECO:0000313" key="1">
    <source>
        <dbReference type="EMBL" id="MBO1358692.1"/>
    </source>
</evidence>
<keyword evidence="1" id="KW-0808">Transferase</keyword>
<dbReference type="EMBL" id="JAFVMF010000002">
    <property type="protein sequence ID" value="MBO1358692.1"/>
    <property type="molecule type" value="Genomic_DNA"/>
</dbReference>
<dbReference type="RefSeq" id="WP_207879097.1">
    <property type="nucleotide sequence ID" value="NZ_JAFVMF010000002.1"/>
</dbReference>
<name>A0ABS3LRZ3_9PROT</name>
<reference evidence="1 2" key="1">
    <citation type="submission" date="2021-03" db="EMBL/GenBank/DDBJ databases">
        <title>The complete genome sequence of Acetobacter sacchari TBRC 11175.</title>
        <authorList>
            <person name="Charoenyingcharoen P."/>
            <person name="Yukphan P."/>
        </authorList>
    </citation>
    <scope>NUCLEOTIDE SEQUENCE [LARGE SCALE GENOMIC DNA]</scope>
    <source>
        <strain evidence="1 2">TBRC 11175</strain>
    </source>
</reference>
<dbReference type="Pfam" id="PF05045">
    <property type="entry name" value="RgpF"/>
    <property type="match status" value="1"/>
</dbReference>
<evidence type="ECO:0000313" key="2">
    <source>
        <dbReference type="Proteomes" id="UP000664771"/>
    </source>
</evidence>
<protein>
    <submittedName>
        <fullName evidence="1">Glycosyl transferase</fullName>
    </submittedName>
</protein>
<dbReference type="GO" id="GO:0016740">
    <property type="term" value="F:transferase activity"/>
    <property type="evidence" value="ECO:0007669"/>
    <property type="project" value="UniProtKB-KW"/>
</dbReference>
<comment type="caution">
    <text evidence="1">The sequence shown here is derived from an EMBL/GenBank/DDBJ whole genome shotgun (WGS) entry which is preliminary data.</text>
</comment>
<gene>
    <name evidence="1" type="ORF">J2D73_02625</name>
</gene>
<dbReference type="InterPro" id="IPR007739">
    <property type="entry name" value="RgpF"/>
</dbReference>
<organism evidence="1 2">
    <name type="scientific">Acetobacter sacchari</name>
    <dbReference type="NCBI Taxonomy" id="2661687"/>
    <lineage>
        <taxon>Bacteria</taxon>
        <taxon>Pseudomonadati</taxon>
        <taxon>Pseudomonadota</taxon>
        <taxon>Alphaproteobacteria</taxon>
        <taxon>Acetobacterales</taxon>
        <taxon>Acetobacteraceae</taxon>
        <taxon>Acetobacter</taxon>
    </lineage>
</organism>
<accession>A0ABS3LRZ3</accession>
<keyword evidence="2" id="KW-1185">Reference proteome</keyword>
<proteinExistence type="predicted"/>
<sequence>MPPRATSVCLFAAYAPDGILPPHTLYYLSQLSNEGFIIHIALAGAPHASPDSLTFCETHGIKIWPRPNAGLDFGSWQYLRRVGCADGATQVLLANDSVFGPMTPLTPIFAKMMHNDAPVWGLVGSRAITRHLQSWFVCFEKKSFEHPVIARFFEQDFVNMSREEVIWHGELGLTAACNTAALAFDAVWKDWDGFLSRFFPANPMHIRWRRFAAGHDIPFIKIELIRDDPFNLGVAQKWRHIVQDQYGFDPLWIEAYQMGHEQQLSRHTKKPNMIGKILYKILCGIHP</sequence>